<evidence type="ECO:0000313" key="3">
    <source>
        <dbReference type="WBParaSite" id="SSLN_0001991101-mRNA-1"/>
    </source>
</evidence>
<accession>A0A183TRT9</accession>
<dbReference type="AlphaFoldDB" id="A0A183TRT9"/>
<sequence length="104" mass="11555">MSHRSTFWCLHTRYVCSLPSALPPIPSFLPFPLSTVPDLILSLLLPLLLLLPPPRSSRSPSSSLSPSLFLSFFSHSPLPFSLSRNTSLNPTVEKVLRRGRNAIM</sequence>
<reference evidence="1 2" key="2">
    <citation type="submission" date="2018-11" db="EMBL/GenBank/DDBJ databases">
        <authorList>
            <consortium name="Pathogen Informatics"/>
        </authorList>
    </citation>
    <scope>NUCLEOTIDE SEQUENCE [LARGE SCALE GENOMIC DNA]</scope>
    <source>
        <strain evidence="1 2">NST_G2</strain>
    </source>
</reference>
<evidence type="ECO:0000313" key="2">
    <source>
        <dbReference type="Proteomes" id="UP000275846"/>
    </source>
</evidence>
<keyword evidence="2" id="KW-1185">Reference proteome</keyword>
<dbReference type="WBParaSite" id="SSLN_0001991101-mRNA-1">
    <property type="protein sequence ID" value="SSLN_0001991101-mRNA-1"/>
    <property type="gene ID" value="SSLN_0001991101"/>
</dbReference>
<protein>
    <submittedName>
        <fullName evidence="3">Wsv094</fullName>
    </submittedName>
</protein>
<reference evidence="3" key="1">
    <citation type="submission" date="2016-06" db="UniProtKB">
        <authorList>
            <consortium name="WormBaseParasite"/>
        </authorList>
    </citation>
    <scope>IDENTIFICATION</scope>
</reference>
<gene>
    <name evidence="1" type="ORF">SSLN_LOCUS19187</name>
</gene>
<dbReference type="EMBL" id="UYSU01046537">
    <property type="protein sequence ID" value="VDM05573.1"/>
    <property type="molecule type" value="Genomic_DNA"/>
</dbReference>
<evidence type="ECO:0000313" key="1">
    <source>
        <dbReference type="EMBL" id="VDM05573.1"/>
    </source>
</evidence>
<dbReference type="Proteomes" id="UP000275846">
    <property type="component" value="Unassembled WGS sequence"/>
</dbReference>
<name>A0A183TRT9_SCHSO</name>
<proteinExistence type="predicted"/>
<organism evidence="3">
    <name type="scientific">Schistocephalus solidus</name>
    <name type="common">Tapeworm</name>
    <dbReference type="NCBI Taxonomy" id="70667"/>
    <lineage>
        <taxon>Eukaryota</taxon>
        <taxon>Metazoa</taxon>
        <taxon>Spiralia</taxon>
        <taxon>Lophotrochozoa</taxon>
        <taxon>Platyhelminthes</taxon>
        <taxon>Cestoda</taxon>
        <taxon>Eucestoda</taxon>
        <taxon>Diphyllobothriidea</taxon>
        <taxon>Diphyllobothriidae</taxon>
        <taxon>Schistocephalus</taxon>
    </lineage>
</organism>